<accession>A0ACC2KSW2</accession>
<comment type="caution">
    <text evidence="1">The sequence shown here is derived from an EMBL/GenBank/DDBJ whole genome shotgun (WGS) entry which is preliminary data.</text>
</comment>
<name>A0ACC2KSW2_PERAE</name>
<gene>
    <name evidence="1" type="ORF">MRB53_032672</name>
</gene>
<proteinExistence type="predicted"/>
<evidence type="ECO:0000313" key="1">
    <source>
        <dbReference type="EMBL" id="KAJ8624142.1"/>
    </source>
</evidence>
<protein>
    <submittedName>
        <fullName evidence="1">Uncharacterized protein</fullName>
    </submittedName>
</protein>
<evidence type="ECO:0000313" key="2">
    <source>
        <dbReference type="Proteomes" id="UP001234297"/>
    </source>
</evidence>
<dbReference type="EMBL" id="CM056819">
    <property type="protein sequence ID" value="KAJ8624142.1"/>
    <property type="molecule type" value="Genomic_DNA"/>
</dbReference>
<keyword evidence="2" id="KW-1185">Reference proteome</keyword>
<dbReference type="Proteomes" id="UP001234297">
    <property type="component" value="Chromosome 11"/>
</dbReference>
<sequence>MPTRHAACGKFLDTALKEGRRYVNAPPSSLLLLNATLSIPTTPSDSERYAFHSNFPPFLFPDKNSQVEINVAAASNLIYPQDRSTKYSLLSPALTVHEFLLHCIVWISNFHHACI</sequence>
<reference evidence="1 2" key="1">
    <citation type="journal article" date="2022" name="Hortic Res">
        <title>A haplotype resolved chromosomal level avocado genome allows analysis of novel avocado genes.</title>
        <authorList>
            <person name="Nath O."/>
            <person name="Fletcher S.J."/>
            <person name="Hayward A."/>
            <person name="Shaw L.M."/>
            <person name="Masouleh A.K."/>
            <person name="Furtado A."/>
            <person name="Henry R.J."/>
            <person name="Mitter N."/>
        </authorList>
    </citation>
    <scope>NUCLEOTIDE SEQUENCE [LARGE SCALE GENOMIC DNA]</scope>
    <source>
        <strain evidence="2">cv. Hass</strain>
    </source>
</reference>
<organism evidence="1 2">
    <name type="scientific">Persea americana</name>
    <name type="common">Avocado</name>
    <dbReference type="NCBI Taxonomy" id="3435"/>
    <lineage>
        <taxon>Eukaryota</taxon>
        <taxon>Viridiplantae</taxon>
        <taxon>Streptophyta</taxon>
        <taxon>Embryophyta</taxon>
        <taxon>Tracheophyta</taxon>
        <taxon>Spermatophyta</taxon>
        <taxon>Magnoliopsida</taxon>
        <taxon>Magnoliidae</taxon>
        <taxon>Laurales</taxon>
        <taxon>Lauraceae</taxon>
        <taxon>Persea</taxon>
    </lineage>
</organism>